<organism evidence="2 3">
    <name type="scientific">Suillus luteus UH-Slu-Lm8-n1</name>
    <dbReference type="NCBI Taxonomy" id="930992"/>
    <lineage>
        <taxon>Eukaryota</taxon>
        <taxon>Fungi</taxon>
        <taxon>Dikarya</taxon>
        <taxon>Basidiomycota</taxon>
        <taxon>Agaricomycotina</taxon>
        <taxon>Agaricomycetes</taxon>
        <taxon>Agaricomycetidae</taxon>
        <taxon>Boletales</taxon>
        <taxon>Suillineae</taxon>
        <taxon>Suillaceae</taxon>
        <taxon>Suillus</taxon>
    </lineage>
</organism>
<dbReference type="Proteomes" id="UP000054485">
    <property type="component" value="Unassembled WGS sequence"/>
</dbReference>
<evidence type="ECO:0000313" key="3">
    <source>
        <dbReference type="Proteomes" id="UP000054485"/>
    </source>
</evidence>
<name>A0A0C9Z7C0_9AGAM</name>
<dbReference type="OrthoDB" id="3253362at2759"/>
<dbReference type="STRING" id="930992.A0A0C9Z7C0"/>
<reference evidence="2 3" key="1">
    <citation type="submission" date="2014-04" db="EMBL/GenBank/DDBJ databases">
        <authorList>
            <consortium name="DOE Joint Genome Institute"/>
            <person name="Kuo A."/>
            <person name="Ruytinx J."/>
            <person name="Rineau F."/>
            <person name="Colpaert J."/>
            <person name="Kohler A."/>
            <person name="Nagy L.G."/>
            <person name="Floudas D."/>
            <person name="Copeland A."/>
            <person name="Barry K.W."/>
            <person name="Cichocki N."/>
            <person name="Veneault-Fourrey C."/>
            <person name="LaButti K."/>
            <person name="Lindquist E.A."/>
            <person name="Lipzen A."/>
            <person name="Lundell T."/>
            <person name="Morin E."/>
            <person name="Murat C."/>
            <person name="Sun H."/>
            <person name="Tunlid A."/>
            <person name="Henrissat B."/>
            <person name="Grigoriev I.V."/>
            <person name="Hibbett D.S."/>
            <person name="Martin F."/>
            <person name="Nordberg H.P."/>
            <person name="Cantor M.N."/>
            <person name="Hua S.X."/>
        </authorList>
    </citation>
    <scope>NUCLEOTIDE SEQUENCE [LARGE SCALE GENOMIC DNA]</scope>
    <source>
        <strain evidence="2 3">UH-Slu-Lm8-n1</strain>
    </source>
</reference>
<dbReference type="SUPFAM" id="SSF52047">
    <property type="entry name" value="RNI-like"/>
    <property type="match status" value="1"/>
</dbReference>
<evidence type="ECO:0000259" key="1">
    <source>
        <dbReference type="Pfam" id="PF12937"/>
    </source>
</evidence>
<dbReference type="InterPro" id="IPR032675">
    <property type="entry name" value="LRR_dom_sf"/>
</dbReference>
<dbReference type="EMBL" id="KN835948">
    <property type="protein sequence ID" value="KIK33415.1"/>
    <property type="molecule type" value="Genomic_DNA"/>
</dbReference>
<accession>A0A0C9Z7C0</accession>
<dbReference type="Gene3D" id="3.80.10.10">
    <property type="entry name" value="Ribonuclease Inhibitor"/>
    <property type="match status" value="1"/>
</dbReference>
<feature type="domain" description="F-box" evidence="1">
    <location>
        <begin position="84"/>
        <end position="138"/>
    </location>
</feature>
<gene>
    <name evidence="2" type="ORF">CY34DRAFT_711824</name>
</gene>
<dbReference type="Pfam" id="PF12937">
    <property type="entry name" value="F-box-like"/>
    <property type="match status" value="1"/>
</dbReference>
<evidence type="ECO:0000313" key="2">
    <source>
        <dbReference type="EMBL" id="KIK33415.1"/>
    </source>
</evidence>
<dbReference type="InParanoid" id="A0A0C9Z7C0"/>
<dbReference type="InterPro" id="IPR001810">
    <property type="entry name" value="F-box_dom"/>
</dbReference>
<protein>
    <recommendedName>
        <fullName evidence="1">F-box domain-containing protein</fullName>
    </recommendedName>
</protein>
<dbReference type="HOGENOM" id="CLU_018544_12_0_1"/>
<reference evidence="3" key="2">
    <citation type="submission" date="2015-01" db="EMBL/GenBank/DDBJ databases">
        <title>Evolutionary Origins and Diversification of the Mycorrhizal Mutualists.</title>
        <authorList>
            <consortium name="DOE Joint Genome Institute"/>
            <consortium name="Mycorrhizal Genomics Consortium"/>
            <person name="Kohler A."/>
            <person name="Kuo A."/>
            <person name="Nagy L.G."/>
            <person name="Floudas D."/>
            <person name="Copeland A."/>
            <person name="Barry K.W."/>
            <person name="Cichocki N."/>
            <person name="Veneault-Fourrey C."/>
            <person name="LaButti K."/>
            <person name="Lindquist E.A."/>
            <person name="Lipzen A."/>
            <person name="Lundell T."/>
            <person name="Morin E."/>
            <person name="Murat C."/>
            <person name="Riley R."/>
            <person name="Ohm R."/>
            <person name="Sun H."/>
            <person name="Tunlid A."/>
            <person name="Henrissat B."/>
            <person name="Grigoriev I.V."/>
            <person name="Hibbett D.S."/>
            <person name="Martin F."/>
        </authorList>
    </citation>
    <scope>NUCLEOTIDE SEQUENCE [LARGE SCALE GENOMIC DNA]</scope>
    <source>
        <strain evidence="3">UH-Slu-Lm8-n1</strain>
    </source>
</reference>
<dbReference type="AlphaFoldDB" id="A0A0C9Z7C0"/>
<proteinExistence type="predicted"/>
<keyword evidence="3" id="KW-1185">Reference proteome</keyword>
<sequence length="432" mass="48868">MPDLESSYSRGTVPNIYHPTIELNNKSISTILTARKQQLDVVLREISDVESIMDGIKNFHQQLVEQKEKIIQSTTFHKGLGSALWRLPTEVLSHIFHYCLPEDDMSPTSNQAPLLLTRICRPWRDVAVNTPSLWCQLHVEIDLNRAGEEDVMECFDDYWEEDVEADDRVWQQAAFFHDSWLTRSRGCPLSLVLWRYPSTKLLKNLLQPYMHQISSLSIAFPRGAERPLLLLEGLSTLRELVIEDVESSEILDITKSISQLPSTMRVLDVMQITLGIDHVSSLNPVLAHLTHVKITLLHADALLQLLRLCPNLSSLTLQVYPSEKTLKPIMHANIQSFHMGDCGGSMMAVNLLLANLFDALSLPNLRIFKGNCPRDRPWPHKQLKDLFARSKCPLESLIFTGGVTAEAVPQAEYLALIPSLDIVANPGINVFW</sequence>
<dbReference type="Gene3D" id="1.20.1280.50">
    <property type="match status" value="1"/>
</dbReference>